<comment type="caution">
    <text evidence="5">The sequence shown here is derived from an EMBL/GenBank/DDBJ whole genome shotgun (WGS) entry which is preliminary data.</text>
</comment>
<evidence type="ECO:0000256" key="3">
    <source>
        <dbReference type="ARBA" id="ARBA00023163"/>
    </source>
</evidence>
<feature type="domain" description="HTH cro/C1-type" evidence="4">
    <location>
        <begin position="7"/>
        <end position="60"/>
    </location>
</feature>
<evidence type="ECO:0000256" key="2">
    <source>
        <dbReference type="ARBA" id="ARBA00023125"/>
    </source>
</evidence>
<sequence length="243" mass="26246">MAMGKNIRFLRLAKGLTHDALGDLAGTSGQTIDQLEKRDSKKSSYAAGIARAFGLSVEEIQEAELASLDAAHHMLGEAARRANTISAPADHTKHLVAEPAPEYVGRASPGRLIPVVGMAQLGENGFYEELAYPEGHGDGYILHASTDPEAYVLRVRGDSMKPAIRNGWYVVVEPNAEIEPGEYVALQLADGRKMVKELLVRRRGGDIEVLSVNGEVRMSLHAGQVEKIHAIGAIVPPSKVRMH</sequence>
<dbReference type="InterPro" id="IPR010982">
    <property type="entry name" value="Lambda_DNA-bd_dom_sf"/>
</dbReference>
<dbReference type="PANTHER" id="PTHR40661">
    <property type="match status" value="1"/>
</dbReference>
<evidence type="ECO:0000259" key="4">
    <source>
        <dbReference type="PROSITE" id="PS50943"/>
    </source>
</evidence>
<keyword evidence="1" id="KW-0805">Transcription regulation</keyword>
<dbReference type="Gene3D" id="1.10.260.40">
    <property type="entry name" value="lambda repressor-like DNA-binding domains"/>
    <property type="match status" value="1"/>
</dbReference>
<dbReference type="InterPro" id="IPR015927">
    <property type="entry name" value="Peptidase_S24_S26A/B/C"/>
</dbReference>
<protein>
    <recommendedName>
        <fullName evidence="4">HTH cro/C1-type domain-containing protein</fullName>
    </recommendedName>
</protein>
<gene>
    <name evidence="5" type="ORF">C4E15_14430</name>
</gene>
<organism evidence="5 6">
    <name type="scientific">Achromobacter spanius</name>
    <dbReference type="NCBI Taxonomy" id="217203"/>
    <lineage>
        <taxon>Bacteria</taxon>
        <taxon>Pseudomonadati</taxon>
        <taxon>Pseudomonadota</taxon>
        <taxon>Betaproteobacteria</taxon>
        <taxon>Burkholderiales</taxon>
        <taxon>Alcaligenaceae</taxon>
        <taxon>Achromobacter</taxon>
    </lineage>
</organism>
<dbReference type="PANTHER" id="PTHR40661:SF3">
    <property type="entry name" value="FELS-1 PROPHAGE TRANSCRIPTIONAL REGULATOR"/>
    <property type="match status" value="1"/>
</dbReference>
<dbReference type="CDD" id="cd06529">
    <property type="entry name" value="S24_LexA-like"/>
    <property type="match status" value="1"/>
</dbReference>
<reference evidence="5 6" key="1">
    <citation type="submission" date="2018-02" db="EMBL/GenBank/DDBJ databases">
        <title>Draft Genome of Achromobacter spanius stain 6.</title>
        <authorList>
            <person name="Gunasekera T.S."/>
            <person name="Radwan O."/>
            <person name="Ruiz O.N."/>
        </authorList>
    </citation>
    <scope>NUCLEOTIDE SEQUENCE [LARGE SCALE GENOMIC DNA]</scope>
    <source>
        <strain evidence="5 6">6</strain>
    </source>
</reference>
<dbReference type="EMBL" id="PREU01000006">
    <property type="protein sequence ID" value="PPA75307.1"/>
    <property type="molecule type" value="Genomic_DNA"/>
</dbReference>
<dbReference type="Pfam" id="PF00717">
    <property type="entry name" value="Peptidase_S24"/>
    <property type="match status" value="1"/>
</dbReference>
<dbReference type="AlphaFoldDB" id="A0A2S5GQD5"/>
<dbReference type="RefSeq" id="WP_104144000.1">
    <property type="nucleotide sequence ID" value="NZ_PREU01000006.1"/>
</dbReference>
<dbReference type="CDD" id="cd00093">
    <property type="entry name" value="HTH_XRE"/>
    <property type="match status" value="1"/>
</dbReference>
<evidence type="ECO:0000313" key="6">
    <source>
        <dbReference type="Proteomes" id="UP000239990"/>
    </source>
</evidence>
<dbReference type="InterPro" id="IPR036286">
    <property type="entry name" value="LexA/Signal_pep-like_sf"/>
</dbReference>
<dbReference type="Proteomes" id="UP000239990">
    <property type="component" value="Unassembled WGS sequence"/>
</dbReference>
<dbReference type="SUPFAM" id="SSF47413">
    <property type="entry name" value="lambda repressor-like DNA-binding domains"/>
    <property type="match status" value="1"/>
</dbReference>
<dbReference type="SMART" id="SM00530">
    <property type="entry name" value="HTH_XRE"/>
    <property type="match status" value="1"/>
</dbReference>
<dbReference type="GO" id="GO:0003677">
    <property type="term" value="F:DNA binding"/>
    <property type="evidence" value="ECO:0007669"/>
    <property type="project" value="UniProtKB-KW"/>
</dbReference>
<keyword evidence="3" id="KW-0804">Transcription</keyword>
<dbReference type="Gene3D" id="2.10.109.10">
    <property type="entry name" value="Umud Fragment, subunit A"/>
    <property type="match status" value="1"/>
</dbReference>
<keyword evidence="2" id="KW-0238">DNA-binding</keyword>
<dbReference type="SUPFAM" id="SSF51306">
    <property type="entry name" value="LexA/Signal peptidase"/>
    <property type="match status" value="1"/>
</dbReference>
<accession>A0A2S5GQD5</accession>
<proteinExistence type="predicted"/>
<dbReference type="InterPro" id="IPR001387">
    <property type="entry name" value="Cro/C1-type_HTH"/>
</dbReference>
<dbReference type="InterPro" id="IPR039418">
    <property type="entry name" value="LexA-like"/>
</dbReference>
<dbReference type="PROSITE" id="PS50943">
    <property type="entry name" value="HTH_CROC1"/>
    <property type="match status" value="1"/>
</dbReference>
<evidence type="ECO:0000313" key="5">
    <source>
        <dbReference type="EMBL" id="PPA75307.1"/>
    </source>
</evidence>
<evidence type="ECO:0000256" key="1">
    <source>
        <dbReference type="ARBA" id="ARBA00023015"/>
    </source>
</evidence>
<name>A0A2S5GQD5_9BURK</name>
<dbReference type="OrthoDB" id="9791537at2"/>